<evidence type="ECO:0000313" key="3">
    <source>
        <dbReference type="Proteomes" id="UP001310890"/>
    </source>
</evidence>
<accession>A0AAN7TG37</accession>
<feature type="compositionally biased region" description="Low complexity" evidence="1">
    <location>
        <begin position="111"/>
        <end position="122"/>
    </location>
</feature>
<dbReference type="AlphaFoldDB" id="A0AAN7TG37"/>
<protein>
    <submittedName>
        <fullName evidence="2">Uncharacterized protein</fullName>
    </submittedName>
</protein>
<organism evidence="2 3">
    <name type="scientific">Meristemomyces frigidus</name>
    <dbReference type="NCBI Taxonomy" id="1508187"/>
    <lineage>
        <taxon>Eukaryota</taxon>
        <taxon>Fungi</taxon>
        <taxon>Dikarya</taxon>
        <taxon>Ascomycota</taxon>
        <taxon>Pezizomycotina</taxon>
        <taxon>Dothideomycetes</taxon>
        <taxon>Dothideomycetidae</taxon>
        <taxon>Mycosphaerellales</taxon>
        <taxon>Teratosphaeriaceae</taxon>
        <taxon>Meristemomyces</taxon>
    </lineage>
</organism>
<feature type="compositionally biased region" description="Low complexity" evidence="1">
    <location>
        <begin position="138"/>
        <end position="148"/>
    </location>
</feature>
<feature type="region of interest" description="Disordered" evidence="1">
    <location>
        <begin position="72"/>
        <end position="159"/>
    </location>
</feature>
<sequence>MTGKTTGSRMGNWFRNILSRCDKGDEERPALQISGPSNFRREDISIPGLDHEQQRWIREKAVADAGRMWDHLQPLRSSPSGQFAAPQHQPATLPTYEEFTTPRHAPPEPSPTTATAPARRPSVSSHALERVRAHARKLSNSLSSSKPSGGYQAVTTREGGNPYEMRALIDASSAGLGKGSGEGWSVAGSEEERVGGRF</sequence>
<comment type="caution">
    <text evidence="2">The sequence shown here is derived from an EMBL/GenBank/DDBJ whole genome shotgun (WGS) entry which is preliminary data.</text>
</comment>
<feature type="region of interest" description="Disordered" evidence="1">
    <location>
        <begin position="25"/>
        <end position="46"/>
    </location>
</feature>
<name>A0AAN7TG37_9PEZI</name>
<dbReference type="EMBL" id="JAVRRL010000029">
    <property type="protein sequence ID" value="KAK5112600.1"/>
    <property type="molecule type" value="Genomic_DNA"/>
</dbReference>
<feature type="region of interest" description="Disordered" evidence="1">
    <location>
        <begin position="173"/>
        <end position="198"/>
    </location>
</feature>
<evidence type="ECO:0000313" key="2">
    <source>
        <dbReference type="EMBL" id="KAK5112600.1"/>
    </source>
</evidence>
<evidence type="ECO:0000256" key="1">
    <source>
        <dbReference type="SAM" id="MobiDB-lite"/>
    </source>
</evidence>
<gene>
    <name evidence="2" type="ORF">LTR62_003914</name>
</gene>
<proteinExistence type="predicted"/>
<dbReference type="Proteomes" id="UP001310890">
    <property type="component" value="Unassembled WGS sequence"/>
</dbReference>
<reference evidence="2" key="1">
    <citation type="submission" date="2023-08" db="EMBL/GenBank/DDBJ databases">
        <title>Black Yeasts Isolated from many extreme environments.</title>
        <authorList>
            <person name="Coleine C."/>
            <person name="Stajich J.E."/>
            <person name="Selbmann L."/>
        </authorList>
    </citation>
    <scope>NUCLEOTIDE SEQUENCE</scope>
    <source>
        <strain evidence="2">CCFEE 5401</strain>
    </source>
</reference>